<sequence>MEKFRKEATQAMKEKTQVKRTLKNWVHVSFTNEEGVVTMTVVWGEPIDNPLRFVITSPIQFITDENPGESQLIQTKNSLYRVIGEGSEITLPFSFSELLAKGHPPHGLVVRIAMQAEAKHNDVSNKKAQESNSAPIRETPTIIDCTVNNWSVVEIHDKNPEGKILWGVVDTDYKRRFERGHYVCTSLISKIALPIVHTSNSTYKLQGPGHQFVLHSAALPYLRSGYSPQEILSFHPHLRHPKSLELESIIMSNTETGKGSD</sequence>
<evidence type="ECO:0000313" key="1">
    <source>
        <dbReference type="EMBL" id="UTW11427.1"/>
    </source>
</evidence>
<evidence type="ECO:0000313" key="2">
    <source>
        <dbReference type="Proteomes" id="UP001058461"/>
    </source>
</evidence>
<proteinExistence type="predicted"/>
<name>A0ABY5HGE2_9GAMM</name>
<keyword evidence="2" id="KW-1185">Reference proteome</keyword>
<reference evidence="1" key="1">
    <citation type="submission" date="2021-04" db="EMBL/GenBank/DDBJ databases">
        <title>Oceanospirillales bacteria with DddD are important DMSP degraders in coastal seawater.</title>
        <authorList>
            <person name="Liu J."/>
        </authorList>
    </citation>
    <scope>NUCLEOTIDE SEQUENCE</scope>
    <source>
        <strain evidence="1">D13-1</strain>
    </source>
</reference>
<gene>
    <name evidence="1" type="ORF">KDW95_19545</name>
</gene>
<accession>A0ABY5HGE2</accession>
<protein>
    <submittedName>
        <fullName evidence="1">Uncharacterized protein</fullName>
    </submittedName>
</protein>
<dbReference type="EMBL" id="CP073347">
    <property type="protein sequence ID" value="UTW11427.1"/>
    <property type="molecule type" value="Genomic_DNA"/>
</dbReference>
<dbReference type="RefSeq" id="WP_255853466.1">
    <property type="nucleotide sequence ID" value="NZ_CP073347.1"/>
</dbReference>
<dbReference type="Proteomes" id="UP001058461">
    <property type="component" value="Chromosome"/>
</dbReference>
<organism evidence="1 2">
    <name type="scientific">Marinobacterium rhizophilum</name>
    <dbReference type="NCBI Taxonomy" id="420402"/>
    <lineage>
        <taxon>Bacteria</taxon>
        <taxon>Pseudomonadati</taxon>
        <taxon>Pseudomonadota</taxon>
        <taxon>Gammaproteobacteria</taxon>
        <taxon>Oceanospirillales</taxon>
        <taxon>Oceanospirillaceae</taxon>
        <taxon>Marinobacterium</taxon>
    </lineage>
</organism>